<dbReference type="Pfam" id="PF07784">
    <property type="entry name" value="DUF1622"/>
    <property type="match status" value="1"/>
</dbReference>
<keyword evidence="1" id="KW-0472">Membrane</keyword>
<dbReference type="EMBL" id="CP081150">
    <property type="protein sequence ID" value="QZA78002.1"/>
    <property type="molecule type" value="Genomic_DNA"/>
</dbReference>
<keyword evidence="3" id="KW-1185">Reference proteome</keyword>
<dbReference type="PANTHER" id="PTHR38468">
    <property type="entry name" value="SLL0939 PROTEIN"/>
    <property type="match status" value="1"/>
</dbReference>
<dbReference type="PANTHER" id="PTHR38468:SF1">
    <property type="entry name" value="SLL0939 PROTEIN"/>
    <property type="match status" value="1"/>
</dbReference>
<feature type="transmembrane region" description="Helical" evidence="1">
    <location>
        <begin position="12"/>
        <end position="32"/>
    </location>
</feature>
<keyword evidence="1" id="KW-1133">Transmembrane helix</keyword>
<feature type="transmembrane region" description="Helical" evidence="1">
    <location>
        <begin position="52"/>
        <end position="74"/>
    </location>
</feature>
<organism evidence="2 3">
    <name type="scientific">Deefgea tanakiae</name>
    <dbReference type="NCBI Taxonomy" id="2865840"/>
    <lineage>
        <taxon>Bacteria</taxon>
        <taxon>Pseudomonadati</taxon>
        <taxon>Pseudomonadota</taxon>
        <taxon>Betaproteobacteria</taxon>
        <taxon>Neisseriales</taxon>
        <taxon>Chitinibacteraceae</taxon>
        <taxon>Deefgea</taxon>
    </lineage>
</organism>
<proteinExistence type="predicted"/>
<evidence type="ECO:0000313" key="2">
    <source>
        <dbReference type="EMBL" id="QZA78002.1"/>
    </source>
</evidence>
<evidence type="ECO:0000256" key="1">
    <source>
        <dbReference type="SAM" id="Phobius"/>
    </source>
</evidence>
<keyword evidence="1" id="KW-0812">Transmembrane</keyword>
<dbReference type="InterPro" id="IPR012427">
    <property type="entry name" value="DUF1622"/>
</dbReference>
<name>A0ABX8Z6R1_9NEIS</name>
<dbReference type="Proteomes" id="UP000825679">
    <property type="component" value="Chromosome"/>
</dbReference>
<accession>A0ABX8Z6R1</accession>
<sequence>MGITLHSIAMAVEYLGIGILLLLTLIGLGLFVRDLLQTHQLEPAYHALRQQLGRGILLSLEFLIISDIIYTIAIELTLDNLIKLGLVVLIRTFLSFTMELELSGHWPWQKGNQTPSIEPESKNSKA</sequence>
<dbReference type="RefSeq" id="WP_221006379.1">
    <property type="nucleotide sequence ID" value="NZ_CP081150.1"/>
</dbReference>
<protein>
    <submittedName>
        <fullName evidence="2">DUF1622 domain-containing protein</fullName>
    </submittedName>
</protein>
<reference evidence="2 3" key="1">
    <citation type="submission" date="2021-08" db="EMBL/GenBank/DDBJ databases">
        <title>complete genome sequencing of Deefgea sp. D25.</title>
        <authorList>
            <person name="Bae J.-W."/>
            <person name="Gim D.-H."/>
        </authorList>
    </citation>
    <scope>NUCLEOTIDE SEQUENCE [LARGE SCALE GENOMIC DNA]</scope>
    <source>
        <strain evidence="2 3">D25</strain>
    </source>
</reference>
<evidence type="ECO:0000313" key="3">
    <source>
        <dbReference type="Proteomes" id="UP000825679"/>
    </source>
</evidence>
<gene>
    <name evidence="2" type="ORF">K4H28_00735</name>
</gene>